<evidence type="ECO:0008006" key="4">
    <source>
        <dbReference type="Google" id="ProtNLM"/>
    </source>
</evidence>
<sequence length="456" mass="48038">MSVSARWRALNAGELRTRLWPVPALAVLIAIAAGVGVPQLDVAVDDSLPPAVTDYLFGGGPAAAREVLGSIAGSLITVTSLTFSLTVVTLQLASSQFSPRLLRTFARDRFVQRTLALFLATFVYALTVLRTVRTGTDGEADFVPMVSVTLAYLLAVLSVFGLVLFLAHLVREIRVETMVNNVYAEAVATVRRVCGPAEPDGPAEPNSPRPPLQCAPISGSGSGFVISVDEDALTAAASAAGAIVLVDRAPGSFLVAGTPVAFVWPADAGTDFEAEQLVLLRRAVAEAISLGPERTEAQDVGYGVQLLTDVAVKALSPGINDPTTAIQSLGRSAALLCELAGRDLGARTLRDMDGQVRVVLRRPDLTELLDAAVGQPRRYGAADPLVLAGLFRLLRDLAWCARLPAQSDAVADQLGRLRDTVSGQAFDAVERAHLEQLSEAVAAALAGDWPPHTDRV</sequence>
<keyword evidence="1" id="KW-0812">Transmembrane</keyword>
<organism evidence="2 3">
    <name type="scientific">Nocardia rhizosphaerihabitans</name>
    <dbReference type="NCBI Taxonomy" id="1691570"/>
    <lineage>
        <taxon>Bacteria</taxon>
        <taxon>Bacillati</taxon>
        <taxon>Actinomycetota</taxon>
        <taxon>Actinomycetes</taxon>
        <taxon>Mycobacteriales</taxon>
        <taxon>Nocardiaceae</taxon>
        <taxon>Nocardia</taxon>
    </lineage>
</organism>
<evidence type="ECO:0000313" key="2">
    <source>
        <dbReference type="EMBL" id="GGN99433.1"/>
    </source>
</evidence>
<feature type="transmembrane region" description="Helical" evidence="1">
    <location>
        <begin position="110"/>
        <end position="129"/>
    </location>
</feature>
<keyword evidence="1" id="KW-1133">Transmembrane helix</keyword>
<protein>
    <recommendedName>
        <fullName evidence="4">DUF2254 domain-containing protein</fullName>
    </recommendedName>
</protein>
<dbReference type="Proteomes" id="UP000658127">
    <property type="component" value="Unassembled WGS sequence"/>
</dbReference>
<dbReference type="EMBL" id="BMNE01000013">
    <property type="protein sequence ID" value="GGN99433.1"/>
    <property type="molecule type" value="Genomic_DNA"/>
</dbReference>
<name>A0ABQ2L1B4_9NOCA</name>
<feature type="transmembrane region" description="Helical" evidence="1">
    <location>
        <begin position="20"/>
        <end position="40"/>
    </location>
</feature>
<keyword evidence="1" id="KW-0472">Membrane</keyword>
<reference evidence="3" key="1">
    <citation type="journal article" date="2019" name="Int. J. Syst. Evol. Microbiol.">
        <title>The Global Catalogue of Microorganisms (GCM) 10K type strain sequencing project: providing services to taxonomists for standard genome sequencing and annotation.</title>
        <authorList>
            <consortium name="The Broad Institute Genomics Platform"/>
            <consortium name="The Broad Institute Genome Sequencing Center for Infectious Disease"/>
            <person name="Wu L."/>
            <person name="Ma J."/>
        </authorList>
    </citation>
    <scope>NUCLEOTIDE SEQUENCE [LARGE SCALE GENOMIC DNA]</scope>
    <source>
        <strain evidence="3">CGMCC 4.7329</strain>
    </source>
</reference>
<evidence type="ECO:0000256" key="1">
    <source>
        <dbReference type="SAM" id="Phobius"/>
    </source>
</evidence>
<dbReference type="InterPro" id="IPR018723">
    <property type="entry name" value="DUF2254_membrane"/>
</dbReference>
<comment type="caution">
    <text evidence="2">The sequence shown here is derived from an EMBL/GenBank/DDBJ whole genome shotgun (WGS) entry which is preliminary data.</text>
</comment>
<feature type="transmembrane region" description="Helical" evidence="1">
    <location>
        <begin position="149"/>
        <end position="170"/>
    </location>
</feature>
<gene>
    <name evidence="2" type="ORF">GCM10011610_67370</name>
</gene>
<dbReference type="Pfam" id="PF10011">
    <property type="entry name" value="DUF2254"/>
    <property type="match status" value="1"/>
</dbReference>
<feature type="transmembrane region" description="Helical" evidence="1">
    <location>
        <begin position="67"/>
        <end position="90"/>
    </location>
</feature>
<dbReference type="RefSeq" id="WP_189034558.1">
    <property type="nucleotide sequence ID" value="NZ_BMNE01000013.1"/>
</dbReference>
<proteinExistence type="predicted"/>
<evidence type="ECO:0000313" key="3">
    <source>
        <dbReference type="Proteomes" id="UP000658127"/>
    </source>
</evidence>
<accession>A0ABQ2L1B4</accession>
<keyword evidence="3" id="KW-1185">Reference proteome</keyword>